<evidence type="ECO:0000256" key="1">
    <source>
        <dbReference type="ARBA" id="ARBA00023015"/>
    </source>
</evidence>
<comment type="caution">
    <text evidence="6">The sequence shown here is derived from an EMBL/GenBank/DDBJ whole genome shotgun (WGS) entry which is preliminary data.</text>
</comment>
<keyword evidence="4" id="KW-0105">Cadmium resistance</keyword>
<dbReference type="InterPro" id="IPR001845">
    <property type="entry name" value="HTH_ArsR_DNA-bd_dom"/>
</dbReference>
<dbReference type="AlphaFoldDB" id="G9X2Z0"/>
<keyword evidence="1" id="KW-0805">Transcription regulation</keyword>
<dbReference type="EMBL" id="AFZE01000056">
    <property type="protein sequence ID" value="EHL11210.1"/>
    <property type="molecule type" value="Genomic_DNA"/>
</dbReference>
<dbReference type="GO" id="GO:0003700">
    <property type="term" value="F:DNA-binding transcription factor activity"/>
    <property type="evidence" value="ECO:0007669"/>
    <property type="project" value="InterPro"/>
</dbReference>
<dbReference type="PATRIC" id="fig|796937.3.peg.1980"/>
<dbReference type="InterPro" id="IPR011991">
    <property type="entry name" value="ArsR-like_HTH"/>
</dbReference>
<dbReference type="InterPro" id="IPR036390">
    <property type="entry name" value="WH_DNA-bd_sf"/>
</dbReference>
<dbReference type="InterPro" id="IPR018334">
    <property type="entry name" value="ArsR_HTH"/>
</dbReference>
<dbReference type="SUPFAM" id="SSF46785">
    <property type="entry name" value="Winged helix' DNA-binding domain"/>
    <property type="match status" value="1"/>
</dbReference>
<proteinExistence type="predicted"/>
<keyword evidence="2" id="KW-0238">DNA-binding</keyword>
<dbReference type="RefSeq" id="WP_009524983.1">
    <property type="nucleotide sequence ID" value="NZ_JH414548.1"/>
</dbReference>
<dbReference type="SMART" id="SM00418">
    <property type="entry name" value="HTH_ARSR"/>
    <property type="match status" value="1"/>
</dbReference>
<dbReference type="PANTHER" id="PTHR43132:SF6">
    <property type="entry name" value="HTH-TYPE TRANSCRIPTIONAL REPRESSOR CZRA"/>
    <property type="match status" value="1"/>
</dbReference>
<accession>G9X2Z0</accession>
<feature type="domain" description="HTH arsR-type" evidence="5">
    <location>
        <begin position="49"/>
        <end position="141"/>
    </location>
</feature>
<dbReference type="HOGENOM" id="CLU_097806_7_3_9"/>
<dbReference type="PANTHER" id="PTHR43132">
    <property type="entry name" value="ARSENICAL RESISTANCE OPERON REPRESSOR ARSR-RELATED"/>
    <property type="match status" value="1"/>
</dbReference>
<evidence type="ECO:0000313" key="7">
    <source>
        <dbReference type="Proteomes" id="UP000006437"/>
    </source>
</evidence>
<dbReference type="PRINTS" id="PR00778">
    <property type="entry name" value="HTHARSR"/>
</dbReference>
<evidence type="ECO:0000313" key="6">
    <source>
        <dbReference type="EMBL" id="EHL11210.1"/>
    </source>
</evidence>
<dbReference type="GO" id="GO:0046686">
    <property type="term" value="P:response to cadmium ion"/>
    <property type="evidence" value="ECO:0007669"/>
    <property type="project" value="UniProtKB-KW"/>
</dbReference>
<evidence type="ECO:0000256" key="4">
    <source>
        <dbReference type="ARBA" id="ARBA00043263"/>
    </source>
</evidence>
<name>G9X2Z0_9FIRM</name>
<dbReference type="BioCyc" id="EBAC796937-HMP:GMGH-749-MONOMER"/>
<dbReference type="PROSITE" id="PS50987">
    <property type="entry name" value="HTH_ARSR_2"/>
    <property type="match status" value="1"/>
</dbReference>
<protein>
    <recommendedName>
        <fullName evidence="5">HTH arsR-type domain-containing protein</fullName>
    </recommendedName>
</protein>
<reference evidence="6 7" key="1">
    <citation type="submission" date="2011-08" db="EMBL/GenBank/DDBJ databases">
        <title>The Genome Sequence of Eubacteriaceae bacterium ACC19a.</title>
        <authorList>
            <consortium name="The Broad Institute Genome Sequencing Platform"/>
            <person name="Earl A."/>
            <person name="Ward D."/>
            <person name="Feldgarden M."/>
            <person name="Gevers D."/>
            <person name="Sizova M."/>
            <person name="Hazen A."/>
            <person name="Epstein S."/>
            <person name="Young S.K."/>
            <person name="Zeng Q."/>
            <person name="Gargeya S."/>
            <person name="Fitzgerald M."/>
            <person name="Haas B."/>
            <person name="Abouelleil A."/>
            <person name="Alvarado L."/>
            <person name="Arachchi H.M."/>
            <person name="Berlin A."/>
            <person name="Brown A."/>
            <person name="Chapman S.B."/>
            <person name="Chen Z."/>
            <person name="Dunbar C."/>
            <person name="Freedman E."/>
            <person name="Gearin G."/>
            <person name="Gellesch M."/>
            <person name="Goldberg J."/>
            <person name="Griggs A."/>
            <person name="Gujja S."/>
            <person name="Heiman D."/>
            <person name="Howarth C."/>
            <person name="Larson L."/>
            <person name="Lui A."/>
            <person name="MacDonald P.J.P."/>
            <person name="Montmayeur A."/>
            <person name="Murphy C."/>
            <person name="Neiman D."/>
            <person name="Pearson M."/>
            <person name="Priest M."/>
            <person name="Roberts A."/>
            <person name="Saif S."/>
            <person name="Shea T."/>
            <person name="Shenoy N."/>
            <person name="Sisk P."/>
            <person name="Stolte C."/>
            <person name="Sykes S."/>
            <person name="Wortman J."/>
            <person name="Nusbaum C."/>
            <person name="Birren B."/>
        </authorList>
    </citation>
    <scope>NUCLEOTIDE SEQUENCE [LARGE SCALE GENOMIC DNA]</scope>
    <source>
        <strain evidence="6 7">ACC19a</strain>
    </source>
</reference>
<gene>
    <name evidence="6" type="ORF">HMPREF9629_00747</name>
</gene>
<dbReference type="Proteomes" id="UP000006437">
    <property type="component" value="Unassembled WGS sequence"/>
</dbReference>
<keyword evidence="3" id="KW-0804">Transcription</keyword>
<dbReference type="InterPro" id="IPR036388">
    <property type="entry name" value="WH-like_DNA-bd_sf"/>
</dbReference>
<dbReference type="Pfam" id="PF01022">
    <property type="entry name" value="HTH_5"/>
    <property type="match status" value="1"/>
</dbReference>
<organism evidence="6 7">
    <name type="scientific">Peptoanaerobacter stomatis</name>
    <dbReference type="NCBI Taxonomy" id="796937"/>
    <lineage>
        <taxon>Bacteria</taxon>
        <taxon>Bacillati</taxon>
        <taxon>Bacillota</taxon>
        <taxon>Clostridia</taxon>
        <taxon>Peptostreptococcales</taxon>
        <taxon>Filifactoraceae</taxon>
        <taxon>Peptoanaerobacter</taxon>
    </lineage>
</organism>
<evidence type="ECO:0000259" key="5">
    <source>
        <dbReference type="PROSITE" id="PS50987"/>
    </source>
</evidence>
<dbReference type="Gene3D" id="1.10.10.10">
    <property type="entry name" value="Winged helix-like DNA-binding domain superfamily/Winged helix DNA-binding domain"/>
    <property type="match status" value="1"/>
</dbReference>
<dbReference type="GO" id="GO:0003677">
    <property type="term" value="F:DNA binding"/>
    <property type="evidence" value="ECO:0007669"/>
    <property type="project" value="UniProtKB-KW"/>
</dbReference>
<dbReference type="CDD" id="cd00090">
    <property type="entry name" value="HTH_ARSR"/>
    <property type="match status" value="1"/>
</dbReference>
<dbReference type="PROSITE" id="PS00846">
    <property type="entry name" value="HTH_ARSR_1"/>
    <property type="match status" value="1"/>
</dbReference>
<dbReference type="NCBIfam" id="NF033788">
    <property type="entry name" value="HTH_metalloreg"/>
    <property type="match status" value="1"/>
</dbReference>
<evidence type="ECO:0000256" key="3">
    <source>
        <dbReference type="ARBA" id="ARBA00023163"/>
    </source>
</evidence>
<dbReference type="InterPro" id="IPR051011">
    <property type="entry name" value="Metal_resp_trans_reg"/>
</dbReference>
<sequence length="141" mass="16691">MIKIENIKNEKNFKDLNEKRNIFEENISSEQKYLVIDEETSIQIQDKIPVEEEVYELADLFKIFSDSTRIKILCILFESEMCVYDLSSILNMSQSAVSHQLRLLKQSKLVKHRREGKIIFYSLSDDHIRKIIDNGLEHIQE</sequence>
<evidence type="ECO:0000256" key="2">
    <source>
        <dbReference type="ARBA" id="ARBA00023125"/>
    </source>
</evidence>